<proteinExistence type="inferred from homology"/>
<dbReference type="SUPFAM" id="SSF52374">
    <property type="entry name" value="Nucleotidylyl transferase"/>
    <property type="match status" value="1"/>
</dbReference>
<feature type="binding site" evidence="8">
    <location>
        <position position="61"/>
    </location>
    <ligand>
        <name>(R)-pantoate</name>
        <dbReference type="ChEBI" id="CHEBI:15980"/>
    </ligand>
</feature>
<name>A0A0W1KJM7_9ACTO</name>
<accession>A0A0W1KJM7</accession>
<dbReference type="GO" id="GO:0004592">
    <property type="term" value="F:pantoate-beta-alanine ligase activity"/>
    <property type="evidence" value="ECO:0007669"/>
    <property type="project" value="UniProtKB-UniRule"/>
</dbReference>
<dbReference type="EMBL" id="LNIZ01000003">
    <property type="protein sequence ID" value="KTF04261.1"/>
    <property type="molecule type" value="Genomic_DNA"/>
</dbReference>
<evidence type="ECO:0000256" key="8">
    <source>
        <dbReference type="HAMAP-Rule" id="MF_00158"/>
    </source>
</evidence>
<comment type="catalytic activity">
    <reaction evidence="7 8">
        <text>(R)-pantoate + beta-alanine + ATP = (R)-pantothenate + AMP + diphosphate + H(+)</text>
        <dbReference type="Rhea" id="RHEA:10912"/>
        <dbReference type="ChEBI" id="CHEBI:15378"/>
        <dbReference type="ChEBI" id="CHEBI:15980"/>
        <dbReference type="ChEBI" id="CHEBI:29032"/>
        <dbReference type="ChEBI" id="CHEBI:30616"/>
        <dbReference type="ChEBI" id="CHEBI:33019"/>
        <dbReference type="ChEBI" id="CHEBI:57966"/>
        <dbReference type="ChEBI" id="CHEBI:456215"/>
        <dbReference type="EC" id="6.3.2.1"/>
    </reaction>
</comment>
<evidence type="ECO:0000256" key="1">
    <source>
        <dbReference type="ARBA" id="ARBA00004990"/>
    </source>
</evidence>
<feature type="binding site" evidence="8">
    <location>
        <begin position="184"/>
        <end position="187"/>
    </location>
    <ligand>
        <name>ATP</name>
        <dbReference type="ChEBI" id="CHEBI:30616"/>
    </ligand>
</feature>
<comment type="subcellular location">
    <subcellularLocation>
        <location evidence="8">Cytoplasm</location>
    </subcellularLocation>
</comment>
<dbReference type="Gene3D" id="3.30.1300.10">
    <property type="entry name" value="Pantoate-beta-alanine ligase, C-terminal domain"/>
    <property type="match status" value="1"/>
</dbReference>
<evidence type="ECO:0000256" key="6">
    <source>
        <dbReference type="ARBA" id="ARBA00022840"/>
    </source>
</evidence>
<evidence type="ECO:0000256" key="7">
    <source>
        <dbReference type="ARBA" id="ARBA00048258"/>
    </source>
</evidence>
<comment type="subunit">
    <text evidence="8">Homodimer.</text>
</comment>
<dbReference type="GO" id="GO:0015940">
    <property type="term" value="P:pantothenate biosynthetic process"/>
    <property type="evidence" value="ECO:0007669"/>
    <property type="project" value="UniProtKB-UniRule"/>
</dbReference>
<dbReference type="UniPathway" id="UPA00028">
    <property type="reaction ID" value="UER00005"/>
</dbReference>
<feature type="binding site" evidence="8">
    <location>
        <position position="153"/>
    </location>
    <ligand>
        <name>(R)-pantoate</name>
        <dbReference type="ChEBI" id="CHEBI:15980"/>
    </ligand>
</feature>
<gene>
    <name evidence="8 9" type="primary">panC</name>
    <name evidence="9" type="ORF">AQZ59_00782</name>
</gene>
<protein>
    <recommendedName>
        <fullName evidence="8">Pantothenate synthetase</fullName>
        <shortName evidence="8">PS</shortName>
        <ecNumber evidence="8">6.3.2.1</ecNumber>
    </recommendedName>
    <alternativeName>
        <fullName evidence="8">Pantoate--beta-alanine ligase</fullName>
    </alternativeName>
    <alternativeName>
        <fullName evidence="8">Pantoate-activating enzyme</fullName>
    </alternativeName>
</protein>
<dbReference type="Gene3D" id="3.40.50.620">
    <property type="entry name" value="HUPs"/>
    <property type="match status" value="1"/>
</dbReference>
<dbReference type="PATRIC" id="fig|59561.3.peg.775"/>
<evidence type="ECO:0000256" key="5">
    <source>
        <dbReference type="ARBA" id="ARBA00022741"/>
    </source>
</evidence>
<dbReference type="InterPro" id="IPR042176">
    <property type="entry name" value="Pantoate_ligase_C"/>
</dbReference>
<evidence type="ECO:0000256" key="3">
    <source>
        <dbReference type="ARBA" id="ARBA00022598"/>
    </source>
</evidence>
<sequence>MADMEICRTRSELASALAKADGTRALVMTMGALHDGHAQLLKAARAAAQTVVASVYVNPLQFGPNEDYAAYPRTEAADLALLEREGVDVAFLPTNDEMYPREPLVRIDPGPMARVLEGATRPGHFAGVLQVVHKVFNLVRPDMTFFGQKDAQQLALVRTMVDDLDMSIDVRAVPIKRDESGLALSSRNSYLSDAERAQALALSTALRRGVELAESGASAGEVRDSVRAQLHAADGVRLDYLHLVDPATFAFLDDHAHGPGLLVTAAYVGPTRLIDNMEVELR</sequence>
<feature type="binding site" evidence="8">
    <location>
        <position position="61"/>
    </location>
    <ligand>
        <name>beta-alanine</name>
        <dbReference type="ChEBI" id="CHEBI:57966"/>
    </ligand>
</feature>
<dbReference type="HAMAP" id="MF_00158">
    <property type="entry name" value="PanC"/>
    <property type="match status" value="1"/>
</dbReference>
<dbReference type="EC" id="6.3.2.1" evidence="8"/>
<dbReference type="GO" id="GO:0005829">
    <property type="term" value="C:cytosol"/>
    <property type="evidence" value="ECO:0007669"/>
    <property type="project" value="TreeGrafter"/>
</dbReference>
<evidence type="ECO:0000313" key="10">
    <source>
        <dbReference type="Proteomes" id="UP000054404"/>
    </source>
</evidence>
<comment type="caution">
    <text evidence="8">Lacks conserved residue(s) required for the propagation of feature annotation.</text>
</comment>
<keyword evidence="5 8" id="KW-0547">Nucleotide-binding</keyword>
<dbReference type="AlphaFoldDB" id="A0A0W1KJM7"/>
<dbReference type="NCBIfam" id="TIGR00018">
    <property type="entry name" value="panC"/>
    <property type="match status" value="1"/>
</dbReference>
<keyword evidence="4 8" id="KW-0566">Pantothenate biosynthesis</keyword>
<dbReference type="STRING" id="59561.AQZ59_00782"/>
<evidence type="ECO:0000256" key="4">
    <source>
        <dbReference type="ARBA" id="ARBA00022655"/>
    </source>
</evidence>
<keyword evidence="10" id="KW-1185">Reference proteome</keyword>
<organism evidence="9 10">
    <name type="scientific">Trueperella bernardiae</name>
    <dbReference type="NCBI Taxonomy" id="59561"/>
    <lineage>
        <taxon>Bacteria</taxon>
        <taxon>Bacillati</taxon>
        <taxon>Actinomycetota</taxon>
        <taxon>Actinomycetes</taxon>
        <taxon>Actinomycetales</taxon>
        <taxon>Actinomycetaceae</taxon>
        <taxon>Trueperella</taxon>
    </lineage>
</organism>
<dbReference type="PANTHER" id="PTHR21299">
    <property type="entry name" value="CYTIDYLATE KINASE/PANTOATE-BETA-ALANINE LIGASE"/>
    <property type="match status" value="1"/>
</dbReference>
<feature type="binding site" evidence="8">
    <location>
        <begin position="30"/>
        <end position="37"/>
    </location>
    <ligand>
        <name>ATP</name>
        <dbReference type="ChEBI" id="CHEBI:30616"/>
    </ligand>
</feature>
<dbReference type="CDD" id="cd00560">
    <property type="entry name" value="PanC"/>
    <property type="match status" value="1"/>
</dbReference>
<dbReference type="GO" id="GO:0005524">
    <property type="term" value="F:ATP binding"/>
    <property type="evidence" value="ECO:0007669"/>
    <property type="project" value="UniProtKB-KW"/>
</dbReference>
<dbReference type="Proteomes" id="UP000054404">
    <property type="component" value="Unassembled WGS sequence"/>
</dbReference>
<keyword evidence="8" id="KW-0963">Cytoplasm</keyword>
<dbReference type="InterPro" id="IPR014729">
    <property type="entry name" value="Rossmann-like_a/b/a_fold"/>
</dbReference>
<comment type="similarity">
    <text evidence="2 8">Belongs to the pantothenate synthetase family.</text>
</comment>
<reference evidence="9 10" key="1">
    <citation type="submission" date="2015-11" db="EMBL/GenBank/DDBJ databases">
        <title>Draft Genome Sequence of the Type Strain Trueperella bernardiae LCDC 89-0504T, Isolated from Blood Culture.</title>
        <authorList>
            <person name="Bernier A.-M."/>
            <person name="Bernard K."/>
        </authorList>
    </citation>
    <scope>NUCLEOTIDE SEQUENCE [LARGE SCALE GENOMIC DNA]</scope>
    <source>
        <strain evidence="9 10">LCDC 89-0504</strain>
    </source>
</reference>
<keyword evidence="6 8" id="KW-0067">ATP-binding</keyword>
<evidence type="ECO:0000313" key="9">
    <source>
        <dbReference type="EMBL" id="KTF04261.1"/>
    </source>
</evidence>
<comment type="function">
    <text evidence="8">Catalyzes the condensation of pantoate with beta-alanine in an ATP-dependent reaction via a pantoyl-adenylate intermediate.</text>
</comment>
<evidence type="ECO:0000256" key="2">
    <source>
        <dbReference type="ARBA" id="ARBA00009256"/>
    </source>
</evidence>
<comment type="miscellaneous">
    <text evidence="8">The reaction proceeds by a bi uni uni bi ping pong mechanism.</text>
</comment>
<dbReference type="Pfam" id="PF02569">
    <property type="entry name" value="Pantoate_ligase"/>
    <property type="match status" value="1"/>
</dbReference>
<feature type="active site" description="Proton donor" evidence="8">
    <location>
        <position position="37"/>
    </location>
</feature>
<dbReference type="PANTHER" id="PTHR21299:SF1">
    <property type="entry name" value="PANTOATE--BETA-ALANINE LIGASE"/>
    <property type="match status" value="1"/>
</dbReference>
<comment type="pathway">
    <text evidence="1 8">Cofactor biosynthesis; (R)-pantothenate biosynthesis; (R)-pantothenate from (R)-pantoate and beta-alanine: step 1/1.</text>
</comment>
<comment type="caution">
    <text evidence="9">The sequence shown here is derived from an EMBL/GenBank/DDBJ whole genome shotgun (WGS) entry which is preliminary data.</text>
</comment>
<keyword evidence="3 8" id="KW-0436">Ligase</keyword>
<dbReference type="InterPro" id="IPR003721">
    <property type="entry name" value="Pantoate_ligase"/>
</dbReference>
<feature type="binding site" evidence="8">
    <location>
        <begin position="147"/>
        <end position="150"/>
    </location>
    <ligand>
        <name>ATP</name>
        <dbReference type="ChEBI" id="CHEBI:30616"/>
    </ligand>
</feature>